<evidence type="ECO:0008006" key="6">
    <source>
        <dbReference type="Google" id="ProtNLM"/>
    </source>
</evidence>
<dbReference type="Proteomes" id="UP000677228">
    <property type="component" value="Unassembled WGS sequence"/>
</dbReference>
<dbReference type="SMART" id="SM00612">
    <property type="entry name" value="Kelch"/>
    <property type="match status" value="1"/>
</dbReference>
<reference evidence="3" key="1">
    <citation type="submission" date="2021-02" db="EMBL/GenBank/DDBJ databases">
        <authorList>
            <person name="Nowell W R."/>
        </authorList>
    </citation>
    <scope>NUCLEOTIDE SEQUENCE</scope>
</reference>
<dbReference type="SUPFAM" id="SSF117281">
    <property type="entry name" value="Kelch motif"/>
    <property type="match status" value="1"/>
</dbReference>
<dbReference type="InterPro" id="IPR037293">
    <property type="entry name" value="Gal_Oxidase_central_sf"/>
</dbReference>
<evidence type="ECO:0000256" key="1">
    <source>
        <dbReference type="ARBA" id="ARBA00022441"/>
    </source>
</evidence>
<dbReference type="InterPro" id="IPR015915">
    <property type="entry name" value="Kelch-typ_b-propeller"/>
</dbReference>
<evidence type="ECO:0000256" key="2">
    <source>
        <dbReference type="ARBA" id="ARBA00022737"/>
    </source>
</evidence>
<keyword evidence="2" id="KW-0677">Repeat</keyword>
<comment type="caution">
    <text evidence="3">The sequence shown here is derived from an EMBL/GenBank/DDBJ whole genome shotgun (WGS) entry which is preliminary data.</text>
</comment>
<feature type="non-terminal residue" evidence="3">
    <location>
        <position position="1"/>
    </location>
</feature>
<dbReference type="PANTHER" id="PTHR46344">
    <property type="entry name" value="OS02G0202900 PROTEIN"/>
    <property type="match status" value="1"/>
</dbReference>
<name>A0A8S2F0S5_9BILA</name>
<evidence type="ECO:0000313" key="4">
    <source>
        <dbReference type="EMBL" id="CAF4119108.1"/>
    </source>
</evidence>
<organism evidence="3 5">
    <name type="scientific">Didymodactylos carnosus</name>
    <dbReference type="NCBI Taxonomy" id="1234261"/>
    <lineage>
        <taxon>Eukaryota</taxon>
        <taxon>Metazoa</taxon>
        <taxon>Spiralia</taxon>
        <taxon>Gnathifera</taxon>
        <taxon>Rotifera</taxon>
        <taxon>Eurotatoria</taxon>
        <taxon>Bdelloidea</taxon>
        <taxon>Philodinida</taxon>
        <taxon>Philodinidae</taxon>
        <taxon>Didymodactylos</taxon>
    </lineage>
</organism>
<dbReference type="EMBL" id="CAJNOK010020108">
    <property type="protein sequence ID" value="CAF1311215.1"/>
    <property type="molecule type" value="Genomic_DNA"/>
</dbReference>
<dbReference type="InterPro" id="IPR006652">
    <property type="entry name" value="Kelch_1"/>
</dbReference>
<protein>
    <recommendedName>
        <fullName evidence="6">Galactose oxidase</fullName>
    </recommendedName>
</protein>
<proteinExistence type="predicted"/>
<dbReference type="Proteomes" id="UP000682733">
    <property type="component" value="Unassembled WGS sequence"/>
</dbReference>
<evidence type="ECO:0000313" key="3">
    <source>
        <dbReference type="EMBL" id="CAF1311215.1"/>
    </source>
</evidence>
<keyword evidence="1" id="KW-0880">Kelch repeat</keyword>
<dbReference type="AlphaFoldDB" id="A0A8S2F0S5"/>
<dbReference type="PANTHER" id="PTHR46344:SF27">
    <property type="entry name" value="KELCH REPEAT SUPERFAMILY PROTEIN"/>
    <property type="match status" value="1"/>
</dbReference>
<dbReference type="Pfam" id="PF01344">
    <property type="entry name" value="Kelch_1"/>
    <property type="match status" value="1"/>
</dbReference>
<sequence length="132" mass="14241">QWNSTTSMATTRYYHTQTLLKSGKVLVTGGYLSSSSALASSEIYDPSKDEWTSTTSMATARYGHTATLLNSGKVLVTGGYKSLSGALASSEVYDPFLVVETNSRPTPEDRLLINAFTYESGLTSSKHAQLLD</sequence>
<evidence type="ECO:0000313" key="5">
    <source>
        <dbReference type="Proteomes" id="UP000677228"/>
    </source>
</evidence>
<dbReference type="EMBL" id="CAJOBA010041696">
    <property type="protein sequence ID" value="CAF4119108.1"/>
    <property type="molecule type" value="Genomic_DNA"/>
</dbReference>
<dbReference type="Gene3D" id="2.130.10.80">
    <property type="entry name" value="Galactose oxidase/kelch, beta-propeller"/>
    <property type="match status" value="1"/>
</dbReference>
<gene>
    <name evidence="3" type="ORF">OVA965_LOCUS28990</name>
    <name evidence="4" type="ORF">TMI583_LOCUS29753</name>
</gene>
<accession>A0A8S2F0S5</accession>